<gene>
    <name evidence="2" type="ORF">LX12_003500</name>
</gene>
<evidence type="ECO:0000313" key="3">
    <source>
        <dbReference type="Proteomes" id="UP001205740"/>
    </source>
</evidence>
<dbReference type="Gene3D" id="3.50.50.60">
    <property type="entry name" value="FAD/NAD(P)-binding domain"/>
    <property type="match status" value="3"/>
</dbReference>
<organism evidence="2 3">
    <name type="scientific">Williamsia serinedens</name>
    <dbReference type="NCBI Taxonomy" id="391736"/>
    <lineage>
        <taxon>Bacteria</taxon>
        <taxon>Bacillati</taxon>
        <taxon>Actinomycetota</taxon>
        <taxon>Actinomycetes</taxon>
        <taxon>Mycobacteriales</taxon>
        <taxon>Nocardiaceae</taxon>
        <taxon>Williamsia</taxon>
    </lineage>
</organism>
<evidence type="ECO:0000313" key="2">
    <source>
        <dbReference type="EMBL" id="MCP2162296.1"/>
    </source>
</evidence>
<dbReference type="PANTHER" id="PTHR42877:SF4">
    <property type="entry name" value="FAD_NAD(P)-BINDING DOMAIN-CONTAINING PROTEIN-RELATED"/>
    <property type="match status" value="1"/>
</dbReference>
<dbReference type="EMBL" id="JAMTCG010000006">
    <property type="protein sequence ID" value="MCP2162296.1"/>
    <property type="molecule type" value="Genomic_DNA"/>
</dbReference>
<dbReference type="RefSeq" id="WP_253655853.1">
    <property type="nucleotide sequence ID" value="NZ_BAAAOE010000005.1"/>
</dbReference>
<reference evidence="2 3" key="1">
    <citation type="submission" date="2022-06" db="EMBL/GenBank/DDBJ databases">
        <title>Genomic Encyclopedia of Archaeal and Bacterial Type Strains, Phase II (KMG-II): from individual species to whole genera.</title>
        <authorList>
            <person name="Goeker M."/>
        </authorList>
    </citation>
    <scope>NUCLEOTIDE SEQUENCE [LARGE SCALE GENOMIC DNA]</scope>
    <source>
        <strain evidence="2 3">DSM 45037</strain>
    </source>
</reference>
<keyword evidence="3" id="KW-1185">Reference proteome</keyword>
<protein>
    <submittedName>
        <fullName evidence="2">Flavoprotein CzcO associated with the cation diffusion facilitator CzcD</fullName>
    </submittedName>
</protein>
<dbReference type="SUPFAM" id="SSF51905">
    <property type="entry name" value="FAD/NAD(P)-binding domain"/>
    <property type="match status" value="2"/>
</dbReference>
<evidence type="ECO:0000256" key="1">
    <source>
        <dbReference type="ARBA" id="ARBA00023002"/>
    </source>
</evidence>
<dbReference type="InterPro" id="IPR036188">
    <property type="entry name" value="FAD/NAD-bd_sf"/>
</dbReference>
<proteinExistence type="predicted"/>
<comment type="caution">
    <text evidence="2">The sequence shown here is derived from an EMBL/GenBank/DDBJ whole genome shotgun (WGS) entry which is preliminary data.</text>
</comment>
<dbReference type="Pfam" id="PF13450">
    <property type="entry name" value="NAD_binding_8"/>
    <property type="match status" value="1"/>
</dbReference>
<name>A0ABT1H540_9NOCA</name>
<dbReference type="PANTHER" id="PTHR42877">
    <property type="entry name" value="L-ORNITHINE N(5)-MONOOXYGENASE-RELATED"/>
    <property type="match status" value="1"/>
</dbReference>
<dbReference type="InterPro" id="IPR000960">
    <property type="entry name" value="Flavin_mOase"/>
</dbReference>
<dbReference type="PRINTS" id="PR00370">
    <property type="entry name" value="FMOXYGENASE"/>
</dbReference>
<keyword evidence="1" id="KW-0560">Oxidoreductase</keyword>
<dbReference type="InterPro" id="IPR051209">
    <property type="entry name" value="FAD-bind_Monooxygenase_sf"/>
</dbReference>
<dbReference type="Proteomes" id="UP001205740">
    <property type="component" value="Unassembled WGS sequence"/>
</dbReference>
<sequence>MSSEPRVAVIGAGFGGLCVALRLAARGHRSFVVFEQADDVGGTWQANTYPGAACDAPSHIYSYSFARTVAWSRRFAPGPEIHAYLRRCVADAGIGDRIRLSTTVVAAAWRDGAWHLDLDDGTVHVADVLVPAVGQLSVPSVPGWATPEAVAAAGFPGPVFHTARWRHDVDLRGRDVAVVGTGASAVQVVPEIVDETAHLTVVQRSAPYVLARPDADYGSPHRAIPGYAAVARVGIWTAFEAFTLAFWRFPQAMRLMRRLFLRQLRSAVPDPVLRARLTPDHEIGCKRITVSSDWYPALQRRHAEVVSGAVEGLTADGLVVGGVVHPCDVVVLATGFATTEFLTGVSVTGRDGSTLADAWRDGASAHLGLSVPGFPNMFLVYGPNTNLGAGSIVFMLETQTAHILDAVDEIRRSGAALEVRPEVHERFRRNVRAAEHRTVWAGCRNWYHDRDGHDTHNWQWSMRSYRRRAGRLRPSDYLHA</sequence>
<accession>A0ABT1H540</accession>